<evidence type="ECO:0000256" key="7">
    <source>
        <dbReference type="RuleBase" id="RU362029"/>
    </source>
</evidence>
<dbReference type="InterPro" id="IPR006659">
    <property type="entry name" value="Arsenate_reductase"/>
</dbReference>
<dbReference type="STRING" id="511.UZ73_00265"/>
<dbReference type="EC" id="1.20.4.1" evidence="4 7"/>
<organism evidence="8 9">
    <name type="scientific">Alcaligenes faecalis</name>
    <dbReference type="NCBI Taxonomy" id="511"/>
    <lineage>
        <taxon>Bacteria</taxon>
        <taxon>Pseudomonadati</taxon>
        <taxon>Pseudomonadota</taxon>
        <taxon>Betaproteobacteria</taxon>
        <taxon>Burkholderiales</taxon>
        <taxon>Alcaligenaceae</taxon>
        <taxon>Alcaligenes</taxon>
    </lineage>
</organism>
<proteinExistence type="inferred from homology"/>
<reference evidence="8 9" key="2">
    <citation type="submission" date="2018-05" db="EMBL/GenBank/DDBJ databases">
        <authorList>
            <person name="Lanie J.A."/>
            <person name="Ng W.-L."/>
            <person name="Kazmierczak K.M."/>
            <person name="Andrzejewski T.M."/>
            <person name="Davidsen T.M."/>
            <person name="Wayne K.J."/>
            <person name="Tettelin H."/>
            <person name="Glass J.I."/>
            <person name="Rusch D."/>
            <person name="Podicherti R."/>
            <person name="Tsui H.-C.T."/>
            <person name="Winkler M.E."/>
        </authorList>
    </citation>
    <scope>NUCLEOTIDE SEQUENCE [LARGE SCALE GENOMIC DNA]</scope>
    <source>
        <strain evidence="8 9">YBY</strain>
    </source>
</reference>
<evidence type="ECO:0000256" key="1">
    <source>
        <dbReference type="ARBA" id="ARBA00007198"/>
    </source>
</evidence>
<dbReference type="SUPFAM" id="SSF52833">
    <property type="entry name" value="Thioredoxin-like"/>
    <property type="match status" value="1"/>
</dbReference>
<dbReference type="InterPro" id="IPR036249">
    <property type="entry name" value="Thioredoxin-like_sf"/>
</dbReference>
<keyword evidence="2" id="KW-0059">Arsenical resistance</keyword>
<evidence type="ECO:0000256" key="5">
    <source>
        <dbReference type="ARBA" id="ARBA00039879"/>
    </source>
</evidence>
<dbReference type="PROSITE" id="PS51353">
    <property type="entry name" value="ARSC"/>
    <property type="match status" value="1"/>
</dbReference>
<protein>
    <recommendedName>
        <fullName evidence="5 7">Arsenate reductase</fullName>
        <ecNumber evidence="4 7">1.20.4.1</ecNumber>
    </recommendedName>
</protein>
<dbReference type="Gene3D" id="3.40.30.10">
    <property type="entry name" value="Glutaredoxin"/>
    <property type="match status" value="1"/>
</dbReference>
<evidence type="ECO:0000313" key="9">
    <source>
        <dbReference type="Proteomes" id="UP000245216"/>
    </source>
</evidence>
<gene>
    <name evidence="8" type="primary">arsC</name>
    <name evidence="8" type="ORF">DF183_04805</name>
</gene>
<evidence type="ECO:0000256" key="6">
    <source>
        <dbReference type="PROSITE-ProRule" id="PRU01282"/>
    </source>
</evidence>
<evidence type="ECO:0000256" key="4">
    <source>
        <dbReference type="ARBA" id="ARBA00038969"/>
    </source>
</evidence>
<evidence type="ECO:0000313" key="8">
    <source>
        <dbReference type="EMBL" id="PWE16051.1"/>
    </source>
</evidence>
<dbReference type="Proteomes" id="UP000245216">
    <property type="component" value="Unassembled WGS sequence"/>
</dbReference>
<comment type="catalytic activity">
    <reaction evidence="7">
        <text>[glutaredoxin]-dithiol + arsenate + glutathione + H(+) = glutathionyl-S-S-[glutaredoxin] + arsenite + H2O</text>
        <dbReference type="Rhea" id="RHEA:22016"/>
        <dbReference type="Rhea" id="RHEA-COMP:10729"/>
        <dbReference type="Rhea" id="RHEA-COMP:17668"/>
        <dbReference type="ChEBI" id="CHEBI:15377"/>
        <dbReference type="ChEBI" id="CHEBI:15378"/>
        <dbReference type="ChEBI" id="CHEBI:29242"/>
        <dbReference type="ChEBI" id="CHEBI:29950"/>
        <dbReference type="ChEBI" id="CHEBI:48597"/>
        <dbReference type="ChEBI" id="CHEBI:57925"/>
        <dbReference type="ChEBI" id="CHEBI:146199"/>
        <dbReference type="EC" id="1.20.4.1"/>
    </reaction>
</comment>
<sequence>MSKIYHNPRCSTSRNALAMMREKGLEPEIIEYLKTPLSCSELKALIADTGLTVREAMRSKEAIYSELNLGNPDLSDEDLLTAIEANPILLNRPIVVTEKGTRLARPLEVVQEIL</sequence>
<dbReference type="AlphaFoldDB" id="A0A2U2BPW2"/>
<dbReference type="EMBL" id="QEXO01000001">
    <property type="protein sequence ID" value="PWE16051.1"/>
    <property type="molecule type" value="Genomic_DNA"/>
</dbReference>
<accession>A0A2U2BPW2</accession>
<dbReference type="PANTHER" id="PTHR30041:SF5">
    <property type="entry name" value="ARSENATE REDUCTASE-RELATED"/>
    <property type="match status" value="1"/>
</dbReference>
<dbReference type="Pfam" id="PF03960">
    <property type="entry name" value="ArsC"/>
    <property type="match status" value="1"/>
</dbReference>
<dbReference type="NCBIfam" id="TIGR00014">
    <property type="entry name" value="arsC"/>
    <property type="match status" value="1"/>
</dbReference>
<dbReference type="GO" id="GO:0046685">
    <property type="term" value="P:response to arsenic-containing substance"/>
    <property type="evidence" value="ECO:0007669"/>
    <property type="project" value="UniProtKB-KW"/>
</dbReference>
<comment type="caution">
    <text evidence="8">The sequence shown here is derived from an EMBL/GenBank/DDBJ whole genome shotgun (WGS) entry which is preliminary data.</text>
</comment>
<reference evidence="8 9" key="1">
    <citation type="submission" date="2018-05" db="EMBL/GenBank/DDBJ databases">
        <title>Genome Sequence of an Efficient Indole-Degrading Bacterium, Alcaligenes sp.YBY.</title>
        <authorList>
            <person name="Yang B."/>
        </authorList>
    </citation>
    <scope>NUCLEOTIDE SEQUENCE [LARGE SCALE GENOMIC DNA]</scope>
    <source>
        <strain evidence="8 9">YBY</strain>
    </source>
</reference>
<evidence type="ECO:0000256" key="2">
    <source>
        <dbReference type="ARBA" id="ARBA00022849"/>
    </source>
</evidence>
<keyword evidence="3 7" id="KW-0560">Oxidoreductase</keyword>
<comment type="similarity">
    <text evidence="1 6 7">Belongs to the ArsC family.</text>
</comment>
<dbReference type="CDD" id="cd03034">
    <property type="entry name" value="ArsC_ArsC"/>
    <property type="match status" value="1"/>
</dbReference>
<dbReference type="RefSeq" id="WP_109088503.1">
    <property type="nucleotide sequence ID" value="NZ_QEXO01000001.1"/>
</dbReference>
<evidence type="ECO:0000256" key="3">
    <source>
        <dbReference type="ARBA" id="ARBA00023002"/>
    </source>
</evidence>
<dbReference type="PANTHER" id="PTHR30041">
    <property type="entry name" value="ARSENATE REDUCTASE"/>
    <property type="match status" value="1"/>
</dbReference>
<name>A0A2U2BPW2_ALCFA</name>
<dbReference type="GO" id="GO:0008794">
    <property type="term" value="F:arsenate reductase (glutaredoxin) activity"/>
    <property type="evidence" value="ECO:0007669"/>
    <property type="project" value="UniProtKB-UniRule"/>
</dbReference>
<dbReference type="InterPro" id="IPR006660">
    <property type="entry name" value="Arsenate_reductase-like"/>
</dbReference>